<dbReference type="GO" id="GO:0043565">
    <property type="term" value="F:sequence-specific DNA binding"/>
    <property type="evidence" value="ECO:0007669"/>
    <property type="project" value="InterPro"/>
</dbReference>
<dbReference type="InterPro" id="IPR009057">
    <property type="entry name" value="Homeodomain-like_sf"/>
</dbReference>
<dbReference type="KEGG" id="ari:UM93_02140"/>
<evidence type="ECO:0000259" key="14">
    <source>
        <dbReference type="PROSITE" id="PS01124"/>
    </source>
</evidence>
<evidence type="ECO:0000256" key="11">
    <source>
        <dbReference type="ARBA" id="ARBA00023159"/>
    </source>
</evidence>
<dbReference type="AlphaFoldDB" id="A0A0D4BWE9"/>
<keyword evidence="4" id="KW-0489">Methyltransferase</keyword>
<protein>
    <recommendedName>
        <fullName evidence="3">DNA-3-methyladenine glycosylase II</fullName>
        <ecNumber evidence="3">3.2.2.21</ecNumber>
    </recommendedName>
</protein>
<evidence type="ECO:0000256" key="9">
    <source>
        <dbReference type="ARBA" id="ARBA00023015"/>
    </source>
</evidence>
<dbReference type="PANTHER" id="PTHR43003">
    <property type="entry name" value="DNA-3-METHYLADENINE GLYCOSYLASE"/>
    <property type="match status" value="1"/>
</dbReference>
<dbReference type="InterPro" id="IPR035451">
    <property type="entry name" value="Ada-like_dom_sf"/>
</dbReference>
<evidence type="ECO:0000256" key="12">
    <source>
        <dbReference type="ARBA" id="ARBA00023163"/>
    </source>
</evidence>
<dbReference type="GO" id="GO:0008725">
    <property type="term" value="F:DNA-3-methyladenine glycosylase activity"/>
    <property type="evidence" value="ECO:0007669"/>
    <property type="project" value="TreeGrafter"/>
</dbReference>
<sequence>MDFEQRFRAIDARDTRFDGQFFTAVRTTGIYCRPSCPARTPHRENVTFYATSAAAHEAGYRACKRCLPEATPGTPEWNLRSDVAARAMRLIIDGEMNAERGGVDQLAKQLGYSSRQLGRILRAELGAGPLSLARAARAQTARTLLISTEMKFADIAFASGFSSIRQFNETIQQIFDSSPGQLRTAGLKRHPQNSVTVGPGTTLELRLPLRPPYDAGIFSFLAARAIDGVELASSESYSRTLALKHGKASIEVRLPELSVGLNSVERAWATDHLRLKAHLDNLKDLPTLLARVRRVFDLDADPLAIDHQLSRSEALSARVASIPGIRLPGAVDPAEMLLRAMVGQQITVVAARGQLHRLATLGAPFEDASGQLQRVFPTPQQLVEGSIGLLRGPARRIESIHNAMRQLAEGLHLGLDDDLDSLRAKLLPLPGIGPWTVNYVAMRFLAATDIHLDGDVAVRKGLGLLNLEANETDALSPWRSYATLHFWRTAAESSAKTSSQGKP</sequence>
<dbReference type="GO" id="GO:0008270">
    <property type="term" value="F:zinc ion binding"/>
    <property type="evidence" value="ECO:0007669"/>
    <property type="project" value="InterPro"/>
</dbReference>
<dbReference type="Pfam" id="PF12833">
    <property type="entry name" value="HTH_18"/>
    <property type="match status" value="1"/>
</dbReference>
<dbReference type="GO" id="GO:0006307">
    <property type="term" value="P:DNA alkylation repair"/>
    <property type="evidence" value="ECO:0007669"/>
    <property type="project" value="TreeGrafter"/>
</dbReference>
<keyword evidence="16" id="KW-1185">Reference proteome</keyword>
<evidence type="ECO:0000256" key="1">
    <source>
        <dbReference type="ARBA" id="ARBA00000086"/>
    </source>
</evidence>
<dbReference type="GO" id="GO:0003700">
    <property type="term" value="F:DNA-binding transcription factor activity"/>
    <property type="evidence" value="ECO:0007669"/>
    <property type="project" value="InterPro"/>
</dbReference>
<dbReference type="GO" id="GO:0008168">
    <property type="term" value="F:methyltransferase activity"/>
    <property type="evidence" value="ECO:0007669"/>
    <property type="project" value="UniProtKB-KW"/>
</dbReference>
<dbReference type="InterPro" id="IPR023170">
    <property type="entry name" value="HhH_base_excis_C"/>
</dbReference>
<evidence type="ECO:0000256" key="13">
    <source>
        <dbReference type="ARBA" id="ARBA00023204"/>
    </source>
</evidence>
<keyword evidence="10" id="KW-0238">DNA-binding</keyword>
<dbReference type="OrthoDB" id="9811249at2"/>
<keyword evidence="13" id="KW-0234">DNA repair</keyword>
<dbReference type="GO" id="GO:0006285">
    <property type="term" value="P:base-excision repair, AP site formation"/>
    <property type="evidence" value="ECO:0007669"/>
    <property type="project" value="TreeGrafter"/>
</dbReference>
<dbReference type="GO" id="GO:0005737">
    <property type="term" value="C:cytoplasm"/>
    <property type="evidence" value="ECO:0007669"/>
    <property type="project" value="TreeGrafter"/>
</dbReference>
<dbReference type="InterPro" id="IPR004026">
    <property type="entry name" value="Ada_DNA_repair_Zn-bd"/>
</dbReference>
<dbReference type="SUPFAM" id="SSF57884">
    <property type="entry name" value="Ada DNA repair protein, N-terminal domain (N-Ada 10)"/>
    <property type="match status" value="1"/>
</dbReference>
<comment type="catalytic activity">
    <reaction evidence="1">
        <text>Hydrolysis of alkylated DNA, releasing 3-methyladenine, 3-methylguanine, 7-methylguanine and 7-methyladenine.</text>
        <dbReference type="EC" id="3.2.2.21"/>
    </reaction>
</comment>
<dbReference type="Proteomes" id="UP000061839">
    <property type="component" value="Chromosome"/>
</dbReference>
<dbReference type="InterPro" id="IPR037046">
    <property type="entry name" value="AlkA_N_sf"/>
</dbReference>
<dbReference type="GO" id="GO:0032131">
    <property type="term" value="F:alkylated DNA binding"/>
    <property type="evidence" value="ECO:0007669"/>
    <property type="project" value="TreeGrafter"/>
</dbReference>
<dbReference type="Gene3D" id="1.10.10.60">
    <property type="entry name" value="Homeodomain-like"/>
    <property type="match status" value="1"/>
</dbReference>
<dbReference type="PROSITE" id="PS00041">
    <property type="entry name" value="HTH_ARAC_FAMILY_1"/>
    <property type="match status" value="1"/>
</dbReference>
<dbReference type="Pfam" id="PF02805">
    <property type="entry name" value="Ada_Zn_binding"/>
    <property type="match status" value="1"/>
</dbReference>
<keyword evidence="12" id="KW-0804">Transcription</keyword>
<dbReference type="Gene3D" id="1.10.1670.10">
    <property type="entry name" value="Helix-hairpin-Helix base-excision DNA repair enzymes (C-terminal)"/>
    <property type="match status" value="1"/>
</dbReference>
<dbReference type="FunFam" id="3.40.10.10:FF:000001">
    <property type="entry name" value="DNA-3-methyladenine glycosylase 2"/>
    <property type="match status" value="1"/>
</dbReference>
<keyword evidence="6" id="KW-0479">Metal-binding</keyword>
<dbReference type="GO" id="GO:0032259">
    <property type="term" value="P:methylation"/>
    <property type="evidence" value="ECO:0007669"/>
    <property type="project" value="UniProtKB-KW"/>
</dbReference>
<keyword evidence="11" id="KW-0010">Activator</keyword>
<keyword evidence="7" id="KW-0227">DNA damage</keyword>
<dbReference type="SUPFAM" id="SSF48150">
    <property type="entry name" value="DNA-glycosylase"/>
    <property type="match status" value="1"/>
</dbReference>
<dbReference type="SMART" id="SM00342">
    <property type="entry name" value="HTH_ARAC"/>
    <property type="match status" value="1"/>
</dbReference>
<evidence type="ECO:0000256" key="5">
    <source>
        <dbReference type="ARBA" id="ARBA00022679"/>
    </source>
</evidence>
<dbReference type="PROSITE" id="PS01124">
    <property type="entry name" value="HTH_ARAC_FAMILY_2"/>
    <property type="match status" value="1"/>
</dbReference>
<dbReference type="GO" id="GO:0043916">
    <property type="term" value="F:DNA-7-methylguanine glycosylase activity"/>
    <property type="evidence" value="ECO:0007669"/>
    <property type="project" value="TreeGrafter"/>
</dbReference>
<reference evidence="15 16" key="1">
    <citation type="journal article" date="2015" name="Genome Announc.">
        <title>Complete Genome Sequencing of Protease-Producing Novel Arthrobacter sp. Strain IHBB 11108 Using PacBio Single-Molecule Real-Time Sequencing Technology.</title>
        <authorList>
            <person name="Kiran S."/>
            <person name="Swarnkar M.K."/>
            <person name="Pal M."/>
            <person name="Thakur R."/>
            <person name="Tewari R."/>
            <person name="Singh A.K."/>
            <person name="Gulati A."/>
        </authorList>
    </citation>
    <scope>NUCLEOTIDE SEQUENCE [LARGE SCALE GENOMIC DNA]</scope>
    <source>
        <strain evidence="15 16">IHBB 11108</strain>
    </source>
</reference>
<dbReference type="Gene3D" id="3.40.10.10">
    <property type="entry name" value="DNA Methylphosphotriester Repair Domain"/>
    <property type="match status" value="1"/>
</dbReference>
<dbReference type="HOGENOM" id="CLU_000445_72_6_11"/>
<comment type="cofactor">
    <cofactor evidence="2">
        <name>Zn(2+)</name>
        <dbReference type="ChEBI" id="CHEBI:29105"/>
    </cofactor>
</comment>
<evidence type="ECO:0000313" key="15">
    <source>
        <dbReference type="EMBL" id="AJT40633.1"/>
    </source>
</evidence>
<dbReference type="RefSeq" id="WP_045073383.1">
    <property type="nucleotide sequence ID" value="NZ_CP011005.1"/>
</dbReference>
<dbReference type="PATRIC" id="fig|1618207.4.peg.437"/>
<evidence type="ECO:0000256" key="7">
    <source>
        <dbReference type="ARBA" id="ARBA00022763"/>
    </source>
</evidence>
<evidence type="ECO:0000256" key="3">
    <source>
        <dbReference type="ARBA" id="ARBA00012000"/>
    </source>
</evidence>
<keyword evidence="9" id="KW-0805">Transcription regulation</keyword>
<name>A0A0D4BWE9_9MICC</name>
<dbReference type="STRING" id="1618207.UM93_02140"/>
<evidence type="ECO:0000256" key="8">
    <source>
        <dbReference type="ARBA" id="ARBA00022833"/>
    </source>
</evidence>
<evidence type="ECO:0000256" key="6">
    <source>
        <dbReference type="ARBA" id="ARBA00022723"/>
    </source>
</evidence>
<gene>
    <name evidence="15" type="ORF">UM93_02140</name>
</gene>
<accession>A0A0D4BWE9</accession>
<evidence type="ECO:0000256" key="2">
    <source>
        <dbReference type="ARBA" id="ARBA00001947"/>
    </source>
</evidence>
<dbReference type="Gene3D" id="1.10.340.30">
    <property type="entry name" value="Hypothetical protein, domain 2"/>
    <property type="match status" value="1"/>
</dbReference>
<dbReference type="EMBL" id="CP011005">
    <property type="protein sequence ID" value="AJT40633.1"/>
    <property type="molecule type" value="Genomic_DNA"/>
</dbReference>
<dbReference type="InterPro" id="IPR018062">
    <property type="entry name" value="HTH_AraC-typ_CS"/>
</dbReference>
<keyword evidence="5" id="KW-0808">Transferase</keyword>
<feature type="domain" description="HTH araC/xylS-type" evidence="14">
    <location>
        <begin position="86"/>
        <end position="185"/>
    </location>
</feature>
<dbReference type="SMART" id="SM01009">
    <property type="entry name" value="AlkA_N"/>
    <property type="match status" value="1"/>
</dbReference>
<dbReference type="SUPFAM" id="SSF55945">
    <property type="entry name" value="TATA-box binding protein-like"/>
    <property type="match status" value="1"/>
</dbReference>
<dbReference type="Pfam" id="PF06029">
    <property type="entry name" value="AlkA_N"/>
    <property type="match status" value="1"/>
</dbReference>
<dbReference type="InterPro" id="IPR051912">
    <property type="entry name" value="Alkylbase_DNA_Glycosylase/TA"/>
</dbReference>
<dbReference type="GO" id="GO:0032993">
    <property type="term" value="C:protein-DNA complex"/>
    <property type="evidence" value="ECO:0007669"/>
    <property type="project" value="TreeGrafter"/>
</dbReference>
<dbReference type="EC" id="3.2.2.21" evidence="3"/>
<dbReference type="InterPro" id="IPR010316">
    <property type="entry name" value="AlkA_N"/>
</dbReference>
<dbReference type="PANTHER" id="PTHR43003:SF13">
    <property type="entry name" value="DNA-3-METHYLADENINE GLYCOSYLASE 2"/>
    <property type="match status" value="1"/>
</dbReference>
<evidence type="ECO:0000256" key="10">
    <source>
        <dbReference type="ARBA" id="ARBA00023125"/>
    </source>
</evidence>
<dbReference type="InterPro" id="IPR018060">
    <property type="entry name" value="HTH_AraC"/>
</dbReference>
<proteinExistence type="predicted"/>
<organism evidence="15 16">
    <name type="scientific">Psychromicrobium lacuslunae</name>
    <dbReference type="NCBI Taxonomy" id="1618207"/>
    <lineage>
        <taxon>Bacteria</taxon>
        <taxon>Bacillati</taxon>
        <taxon>Actinomycetota</taxon>
        <taxon>Actinomycetes</taxon>
        <taxon>Micrococcales</taxon>
        <taxon>Micrococcaceae</taxon>
        <taxon>Psychromicrobium</taxon>
    </lineage>
</organism>
<keyword evidence="8" id="KW-0862">Zinc</keyword>
<evidence type="ECO:0000313" key="16">
    <source>
        <dbReference type="Proteomes" id="UP000061839"/>
    </source>
</evidence>
<dbReference type="SUPFAM" id="SSF46689">
    <property type="entry name" value="Homeodomain-like"/>
    <property type="match status" value="1"/>
</dbReference>
<evidence type="ECO:0000256" key="4">
    <source>
        <dbReference type="ARBA" id="ARBA00022603"/>
    </source>
</evidence>
<dbReference type="InterPro" id="IPR011257">
    <property type="entry name" value="DNA_glycosylase"/>
</dbReference>
<dbReference type="SMART" id="SM00478">
    <property type="entry name" value="ENDO3c"/>
    <property type="match status" value="1"/>
</dbReference>
<dbReference type="Gene3D" id="3.30.310.20">
    <property type="entry name" value="DNA-3-methyladenine glycosylase AlkA, N-terminal domain"/>
    <property type="match status" value="1"/>
</dbReference>
<dbReference type="InterPro" id="IPR003265">
    <property type="entry name" value="HhH-GPD_domain"/>
</dbReference>